<gene>
    <name evidence="1" type="ORF">Xbed_00160</name>
</gene>
<organism evidence="1 2">
    <name type="scientific">Xenorhabdus beddingii</name>
    <dbReference type="NCBI Taxonomy" id="40578"/>
    <lineage>
        <taxon>Bacteria</taxon>
        <taxon>Pseudomonadati</taxon>
        <taxon>Pseudomonadota</taxon>
        <taxon>Gammaproteobacteria</taxon>
        <taxon>Enterobacterales</taxon>
        <taxon>Morganellaceae</taxon>
        <taxon>Xenorhabdus</taxon>
    </lineage>
</organism>
<keyword evidence="2" id="KW-1185">Reference proteome</keyword>
<name>A0A1Y2SVL1_9GAMM</name>
<reference evidence="1 2" key="1">
    <citation type="submission" date="2017-01" db="EMBL/GenBank/DDBJ databases">
        <title>Deconstructing symbiosis and pathogenesis requirements using a combined genomic-metabolomic approach.</title>
        <authorList>
            <person name="Tobias N.J."/>
            <person name="Wolff H."/>
            <person name="Djahanschiri B."/>
            <person name="Ebersberger I."/>
            <person name="Bode H.B."/>
        </authorList>
    </citation>
    <scope>NUCLEOTIDE SEQUENCE [LARGE SCALE GENOMIC DNA]</scope>
    <source>
        <strain evidence="1 2">DSM 4764</strain>
    </source>
</reference>
<protein>
    <submittedName>
        <fullName evidence="1">Uncharacterized protein</fullName>
    </submittedName>
</protein>
<dbReference type="AlphaFoldDB" id="A0A1Y2SVL1"/>
<dbReference type="Proteomes" id="UP000194204">
    <property type="component" value="Unassembled WGS sequence"/>
</dbReference>
<evidence type="ECO:0000313" key="1">
    <source>
        <dbReference type="EMBL" id="OTA21911.1"/>
    </source>
</evidence>
<accession>A0A1Y2SVL1</accession>
<evidence type="ECO:0000313" key="2">
    <source>
        <dbReference type="Proteomes" id="UP000194204"/>
    </source>
</evidence>
<dbReference type="EMBL" id="MUBK01000001">
    <property type="protein sequence ID" value="OTA21911.1"/>
    <property type="molecule type" value="Genomic_DNA"/>
</dbReference>
<sequence>MSLFNNNQHFHLAWKVNLFKNKNLDYSTFFSDVVPFEFHVNLDGTAFDLYDSISVEYTTVNKNKTFTKDIISRYPNLRLSEFLNPKFIFWIDVINYKSIENNPINFEAHKEINPFLTMQIEPTKRAFRWVSNSSLFSSLELKEMADEIINIDKILLSHPTTSLRKLFYGGFD</sequence>
<dbReference type="RefSeq" id="WP_086111050.1">
    <property type="nucleotide sequence ID" value="NZ_CAWNHF010000001.1"/>
</dbReference>
<comment type="caution">
    <text evidence="1">The sequence shown here is derived from an EMBL/GenBank/DDBJ whole genome shotgun (WGS) entry which is preliminary data.</text>
</comment>
<proteinExistence type="predicted"/>
<dbReference type="OrthoDB" id="9803968at2"/>